<evidence type="ECO:0000313" key="2">
    <source>
        <dbReference type="EMBL" id="EAW32344.1"/>
    </source>
</evidence>
<dbReference type="PANTHER" id="PTHR38436">
    <property type="entry name" value="POLYKETIDE CYCLASE SNOAL-LIKE DOMAIN"/>
    <property type="match status" value="1"/>
</dbReference>
<dbReference type="GO" id="GO:0030638">
    <property type="term" value="P:polyketide metabolic process"/>
    <property type="evidence" value="ECO:0007669"/>
    <property type="project" value="InterPro"/>
</dbReference>
<evidence type="ECO:0000256" key="1">
    <source>
        <dbReference type="SAM" id="SignalP"/>
    </source>
</evidence>
<organism evidence="2 3">
    <name type="scientific">marine gamma proteobacterium HTCC2143</name>
    <dbReference type="NCBI Taxonomy" id="247633"/>
    <lineage>
        <taxon>Bacteria</taxon>
        <taxon>Pseudomonadati</taxon>
        <taxon>Pseudomonadota</taxon>
        <taxon>Gammaproteobacteria</taxon>
        <taxon>Cellvibrionales</taxon>
        <taxon>Spongiibacteraceae</taxon>
        <taxon>BD1-7 clade</taxon>
    </lineage>
</organism>
<dbReference type="InterPro" id="IPR009959">
    <property type="entry name" value="Cyclase_SnoaL-like"/>
</dbReference>
<keyword evidence="1" id="KW-0732">Signal</keyword>
<reference evidence="2 3" key="1">
    <citation type="journal article" date="2010" name="J. Bacteriol.">
        <title>Genome sequence of the oligotrophic marine Gammaproteobacterium HTCC2143, isolated from the Oregon Coast.</title>
        <authorList>
            <person name="Oh H.M."/>
            <person name="Kang I."/>
            <person name="Ferriera S."/>
            <person name="Giovannoni S.J."/>
            <person name="Cho J.C."/>
        </authorList>
    </citation>
    <scope>NUCLEOTIDE SEQUENCE [LARGE SCALE GENOMIC DNA]</scope>
    <source>
        <strain evidence="2 3">HTCC2143</strain>
    </source>
</reference>
<protein>
    <recommendedName>
        <fullName evidence="4">Carboxymethylenebutenolidase</fullName>
    </recommendedName>
</protein>
<evidence type="ECO:0008006" key="4">
    <source>
        <dbReference type="Google" id="ProtNLM"/>
    </source>
</evidence>
<gene>
    <name evidence="2" type="ORF">GP2143_13851</name>
</gene>
<sequence length="214" mass="22974">MKRRDILQAGVATVALSSAGAPLSVSADDAATNSSPLTKTDPNLIQSIDAIFGEHMDAELAGDLDKTLATMSENPHIVNVASMIGGEGTDGVRTFYTNRLIGQFFPPDVKFETVSRTYSPERLVDELIISFTHTTEMDHILPGVKPTGKYAEVAFVVIVGIKDGKVSYEHIHWDQGNLLVQIGLINPEGLPLTGAGAVAKLRDPSLPDPFFNES</sequence>
<dbReference type="Gene3D" id="3.10.450.50">
    <property type="match status" value="1"/>
</dbReference>
<dbReference type="SUPFAM" id="SSF54427">
    <property type="entry name" value="NTF2-like"/>
    <property type="match status" value="1"/>
</dbReference>
<feature type="signal peptide" evidence="1">
    <location>
        <begin position="1"/>
        <end position="27"/>
    </location>
</feature>
<dbReference type="STRING" id="247633.GP2143_13851"/>
<comment type="caution">
    <text evidence="2">The sequence shown here is derived from an EMBL/GenBank/DDBJ whole genome shotgun (WGS) entry which is preliminary data.</text>
</comment>
<dbReference type="eggNOG" id="COG0412">
    <property type="taxonomic scope" value="Bacteria"/>
</dbReference>
<evidence type="ECO:0000313" key="3">
    <source>
        <dbReference type="Proteomes" id="UP000004931"/>
    </source>
</evidence>
<accession>A0Y890</accession>
<dbReference type="EMBL" id="AAVT01000001">
    <property type="protein sequence ID" value="EAW32344.1"/>
    <property type="molecule type" value="Genomic_DNA"/>
</dbReference>
<keyword evidence="3" id="KW-1185">Reference proteome</keyword>
<feature type="chain" id="PRO_5002630991" description="Carboxymethylenebutenolidase" evidence="1">
    <location>
        <begin position="28"/>
        <end position="214"/>
    </location>
</feature>
<dbReference type="PANTHER" id="PTHR38436:SF3">
    <property type="entry name" value="CARBOXYMETHYLENEBUTENOLIDASE-RELATED"/>
    <property type="match status" value="1"/>
</dbReference>
<dbReference type="InterPro" id="IPR032710">
    <property type="entry name" value="NTF2-like_dom_sf"/>
</dbReference>
<dbReference type="AlphaFoldDB" id="A0Y890"/>
<name>A0Y890_9GAMM</name>
<dbReference type="Proteomes" id="UP000004931">
    <property type="component" value="Unassembled WGS sequence"/>
</dbReference>
<proteinExistence type="predicted"/>